<protein>
    <recommendedName>
        <fullName evidence="8">Neutral metalloproteinase</fullName>
        <ecNumber evidence="8">3.4.24.-</ecNumber>
    </recommendedName>
</protein>
<organism evidence="11 12">
    <name type="scientific">Massilia eurypsychrophila</name>
    <dbReference type="NCBI Taxonomy" id="1485217"/>
    <lineage>
        <taxon>Bacteria</taxon>
        <taxon>Pseudomonadati</taxon>
        <taxon>Pseudomonadota</taxon>
        <taxon>Betaproteobacteria</taxon>
        <taxon>Burkholderiales</taxon>
        <taxon>Oxalobacteraceae</taxon>
        <taxon>Telluria group</taxon>
        <taxon>Massilia</taxon>
    </lineage>
</organism>
<dbReference type="Gene3D" id="3.10.170.10">
    <property type="match status" value="1"/>
</dbReference>
<feature type="signal peptide" evidence="8">
    <location>
        <begin position="1"/>
        <end position="25"/>
    </location>
</feature>
<proteinExistence type="inferred from homology"/>
<comment type="similarity">
    <text evidence="1 8">Belongs to the peptidase M4 family.</text>
</comment>
<evidence type="ECO:0000256" key="3">
    <source>
        <dbReference type="ARBA" id="ARBA00022723"/>
    </source>
</evidence>
<dbReference type="Proteomes" id="UP000230390">
    <property type="component" value="Unassembled WGS sequence"/>
</dbReference>
<name>A0A2G8TAE6_9BURK</name>
<gene>
    <name evidence="11" type="ORF">CR105_21365</name>
</gene>
<evidence type="ECO:0000256" key="8">
    <source>
        <dbReference type="RuleBase" id="RU366073"/>
    </source>
</evidence>
<evidence type="ECO:0000256" key="1">
    <source>
        <dbReference type="ARBA" id="ARBA00009388"/>
    </source>
</evidence>
<keyword evidence="5 8" id="KW-0862">Zinc</keyword>
<sequence length="577" mass="60715">MNLRKTLLAVSIAALPLMVCGQASAGQLMGAPAVQSQQDKANLVAQLNSQRGKLGLDNRHSFVVAKQHPGVEGTTISRADHTFKGVRVFQSESVVVSGPRGAIISESVSDRRAGLKQKDMDVAPSVAARHAIDKVVGAVAPGGAHLQAPKAELIIYPVMKEVRVAGAANKAEADLNALDLEEVVDSYQLAWLVSTRMTVGNKPVFHDTVVSARDGSVLDHWSMVQTVVGTGNSQYNGSVPLSTTLSGTTYSMKDPLRGVGGTFGAMAITNANHTTSAGAVYTNTSNTWGDGLQYINGGSTTNANGQTAAVNAMWGLMNTYDMLKNTLGWQSLDGNNTATYIAAHVNTAYDNAYYSDTCKCMYIGDGGASFTNLGSIDVIGHEMGHGVTAATSNLVYRAESGGLNESASDIQGEAVEAYARAGGTGSVIPSTGNDWKMGTEIAKNGLPLRYMFKPSKDGSSPNAWSSSMKRLDVHYSSGPNNRMFYFLAKGSSATVGSDTHSAYLTKAPLAMTGIGTDKAFRIWFKALTTKFTSSTNYADARLKVLAAAQELYGVGSVEAKAVTRAYAAINVGLDIAE</sequence>
<dbReference type="InterPro" id="IPR050728">
    <property type="entry name" value="Zinc_Metalloprotease_M4"/>
</dbReference>
<comment type="cofactor">
    <cofactor evidence="8">
        <name>Zn(2+)</name>
        <dbReference type="ChEBI" id="CHEBI:29105"/>
    </cofactor>
</comment>
<evidence type="ECO:0000256" key="6">
    <source>
        <dbReference type="ARBA" id="ARBA00023049"/>
    </source>
</evidence>
<dbReference type="InterPro" id="IPR001570">
    <property type="entry name" value="Peptidase_M4_C_domain"/>
</dbReference>
<dbReference type="InterPro" id="IPR013856">
    <property type="entry name" value="Peptidase_M4_domain"/>
</dbReference>
<dbReference type="GO" id="GO:0006508">
    <property type="term" value="P:proteolysis"/>
    <property type="evidence" value="ECO:0007669"/>
    <property type="project" value="UniProtKB-KW"/>
</dbReference>
<keyword evidence="4 8" id="KW-0378">Hydrolase</keyword>
<dbReference type="InterPro" id="IPR023612">
    <property type="entry name" value="Peptidase_M4"/>
</dbReference>
<feature type="active site" evidence="7">
    <location>
        <position position="382"/>
    </location>
</feature>
<dbReference type="Gene3D" id="3.10.450.490">
    <property type="match status" value="1"/>
</dbReference>
<dbReference type="PANTHER" id="PTHR33794">
    <property type="entry name" value="BACILLOLYSIN"/>
    <property type="match status" value="1"/>
</dbReference>
<dbReference type="EC" id="3.4.24.-" evidence="8"/>
<reference evidence="11 12" key="1">
    <citation type="submission" date="2017-10" db="EMBL/GenBank/DDBJ databases">
        <title>Massilia psychrophilum sp. nov., a novel purple-pigmented bacterium isolated from Tianshan glacier, Xinjiang Municipality, China.</title>
        <authorList>
            <person name="Wang H."/>
        </authorList>
    </citation>
    <scope>NUCLEOTIDE SEQUENCE [LARGE SCALE GENOMIC DNA]</scope>
    <source>
        <strain evidence="11 12">JCM 30074</strain>
    </source>
</reference>
<evidence type="ECO:0000256" key="5">
    <source>
        <dbReference type="ARBA" id="ARBA00022833"/>
    </source>
</evidence>
<evidence type="ECO:0000256" key="7">
    <source>
        <dbReference type="PIRSR" id="PIRSR623612-1"/>
    </source>
</evidence>
<dbReference type="Pfam" id="PF02868">
    <property type="entry name" value="Peptidase_M4_C"/>
    <property type="match status" value="1"/>
</dbReference>
<evidence type="ECO:0000259" key="10">
    <source>
        <dbReference type="Pfam" id="PF02868"/>
    </source>
</evidence>
<evidence type="ECO:0000256" key="4">
    <source>
        <dbReference type="ARBA" id="ARBA00022801"/>
    </source>
</evidence>
<keyword evidence="8" id="KW-0964">Secreted</keyword>
<feature type="domain" description="Peptidase M4 C-terminal" evidence="10">
    <location>
        <begin position="392"/>
        <end position="571"/>
    </location>
</feature>
<keyword evidence="12" id="KW-1185">Reference proteome</keyword>
<dbReference type="Gene3D" id="1.10.390.10">
    <property type="entry name" value="Neutral Protease Domain 2"/>
    <property type="match status" value="1"/>
</dbReference>
<keyword evidence="2 8" id="KW-0645">Protease</keyword>
<dbReference type="CDD" id="cd09597">
    <property type="entry name" value="M4_TLP"/>
    <property type="match status" value="1"/>
</dbReference>
<keyword evidence="6 8" id="KW-0482">Metalloprotease</keyword>
<feature type="domain" description="Peptidase M4" evidence="9">
    <location>
        <begin position="229"/>
        <end position="388"/>
    </location>
</feature>
<comment type="caution">
    <text evidence="11">The sequence shown here is derived from an EMBL/GenBank/DDBJ whole genome shotgun (WGS) entry which is preliminary data.</text>
</comment>
<evidence type="ECO:0000313" key="12">
    <source>
        <dbReference type="Proteomes" id="UP000230390"/>
    </source>
</evidence>
<dbReference type="PRINTS" id="PR00730">
    <property type="entry name" value="THERMOLYSIN"/>
</dbReference>
<dbReference type="GO" id="GO:0004222">
    <property type="term" value="F:metalloendopeptidase activity"/>
    <property type="evidence" value="ECO:0007669"/>
    <property type="project" value="UniProtKB-UniRule"/>
</dbReference>
<dbReference type="AlphaFoldDB" id="A0A2G8TAE6"/>
<dbReference type="EMBL" id="PDOC01000018">
    <property type="protein sequence ID" value="PIL42992.1"/>
    <property type="molecule type" value="Genomic_DNA"/>
</dbReference>
<keyword evidence="8" id="KW-0732">Signal</keyword>
<evidence type="ECO:0000256" key="2">
    <source>
        <dbReference type="ARBA" id="ARBA00022670"/>
    </source>
</evidence>
<evidence type="ECO:0000259" key="9">
    <source>
        <dbReference type="Pfam" id="PF01447"/>
    </source>
</evidence>
<feature type="chain" id="PRO_5023158814" description="Neutral metalloproteinase" evidence="8">
    <location>
        <begin position="26"/>
        <end position="577"/>
    </location>
</feature>
<dbReference type="SUPFAM" id="SSF55486">
    <property type="entry name" value="Metalloproteases ('zincins'), catalytic domain"/>
    <property type="match status" value="1"/>
</dbReference>
<comment type="function">
    <text evidence="8">Extracellular zinc metalloprotease.</text>
</comment>
<dbReference type="RefSeq" id="WP_099792136.1">
    <property type="nucleotide sequence ID" value="NZ_JBHLYV010000018.1"/>
</dbReference>
<dbReference type="GO" id="GO:0046872">
    <property type="term" value="F:metal ion binding"/>
    <property type="evidence" value="ECO:0007669"/>
    <property type="project" value="UniProtKB-UniRule"/>
</dbReference>
<dbReference type="GO" id="GO:0005576">
    <property type="term" value="C:extracellular region"/>
    <property type="evidence" value="ECO:0007669"/>
    <property type="project" value="UniProtKB-SubCell"/>
</dbReference>
<comment type="subcellular location">
    <subcellularLocation>
        <location evidence="8">Secreted</location>
    </subcellularLocation>
</comment>
<evidence type="ECO:0000313" key="11">
    <source>
        <dbReference type="EMBL" id="PIL42992.1"/>
    </source>
</evidence>
<dbReference type="InterPro" id="IPR027268">
    <property type="entry name" value="Peptidase_M4/M1_CTD_sf"/>
</dbReference>
<keyword evidence="3" id="KW-0479">Metal-binding</keyword>
<dbReference type="Pfam" id="PF01447">
    <property type="entry name" value="Peptidase_M4"/>
    <property type="match status" value="1"/>
</dbReference>
<accession>A0A2G8TAE6</accession>
<dbReference type="PANTHER" id="PTHR33794:SF1">
    <property type="entry name" value="BACILLOLYSIN"/>
    <property type="match status" value="1"/>
</dbReference>
<feature type="active site" description="Proton donor" evidence="7">
    <location>
        <position position="474"/>
    </location>
</feature>
<dbReference type="OrthoDB" id="5378341at2"/>